<keyword evidence="3" id="KW-1185">Reference proteome</keyword>
<evidence type="ECO:0000256" key="1">
    <source>
        <dbReference type="RuleBase" id="RU362119"/>
    </source>
</evidence>
<dbReference type="STRING" id="1631356.VV01_00445"/>
<evidence type="ECO:0008006" key="4">
    <source>
        <dbReference type="Google" id="ProtNLM"/>
    </source>
</evidence>
<dbReference type="PANTHER" id="PTHR11575">
    <property type="entry name" value="5'-NUCLEOTIDASE-RELATED"/>
    <property type="match status" value="1"/>
</dbReference>
<dbReference type="Proteomes" id="UP000037397">
    <property type="component" value="Unassembled WGS sequence"/>
</dbReference>
<gene>
    <name evidence="2" type="ORF">VV01_00445</name>
</gene>
<dbReference type="InterPro" id="IPR029052">
    <property type="entry name" value="Metallo-depent_PP-like"/>
</dbReference>
<dbReference type="OrthoDB" id="1016457at2"/>
<dbReference type="EMBL" id="LAIR01000002">
    <property type="protein sequence ID" value="KNX35971.1"/>
    <property type="molecule type" value="Genomic_DNA"/>
</dbReference>
<dbReference type="SUPFAM" id="SSF56300">
    <property type="entry name" value="Metallo-dependent phosphatases"/>
    <property type="match status" value="1"/>
</dbReference>
<protein>
    <recommendedName>
        <fullName evidence="4">5'-Nucleotidase C-terminal domain-containing protein</fullName>
    </recommendedName>
</protein>
<dbReference type="Gene3D" id="3.60.21.10">
    <property type="match status" value="1"/>
</dbReference>
<proteinExistence type="inferred from homology"/>
<keyword evidence="1" id="KW-0378">Hydrolase</keyword>
<evidence type="ECO:0000313" key="3">
    <source>
        <dbReference type="Proteomes" id="UP000037397"/>
    </source>
</evidence>
<dbReference type="GO" id="GO:0009166">
    <property type="term" value="P:nucleotide catabolic process"/>
    <property type="evidence" value="ECO:0007669"/>
    <property type="project" value="InterPro"/>
</dbReference>
<dbReference type="RefSeq" id="WP_050668165.1">
    <property type="nucleotide sequence ID" value="NZ_LAIR01000002.1"/>
</dbReference>
<dbReference type="GO" id="GO:0000166">
    <property type="term" value="F:nucleotide binding"/>
    <property type="evidence" value="ECO:0007669"/>
    <property type="project" value="UniProtKB-KW"/>
</dbReference>
<accession>A0A0L6CDN5</accession>
<sequence>MARFEVMHWNDVESRYDALARLSAYARRLRSEAAHPVLLLDAGNVEDSEVRLSGLTYGVSGWRALGASGVDAAVAADGGLLRYGPGRLPAYAEALGSPVLLANVTQPDGAFPPGAVPSPTVRAGDIAIGIIGVASWVPAYADFGLAGHDVVETVREEARQLRLNGAHVVILLSHAGLADDRRVAAELGDLVDLVVGGRDEVTLPEGDRAHGVPIVQAGAFAEQLGRVVVDVEDGQVTVGPISVETPPPDIAPDPAVLASVRESEHELRAWLADPVATLPHAFGHSATGSSEVAGLVADALLAYVPADLAMVLGARCTAGLPAGEVTAATSAPANATTATLTGAELREVIVRGRSADYVSAPSTVFRGRPFGWLHLSNAAVVGEDDLVVAGERVDDARRYRVVATDVELGPLGRLVDREPPDRQLHTPTIVPEFLEAYLAATFP</sequence>
<dbReference type="AlphaFoldDB" id="A0A0L6CDN5"/>
<dbReference type="SUPFAM" id="SSF55816">
    <property type="entry name" value="5'-nucleotidase (syn. UDP-sugar hydrolase), C-terminal domain"/>
    <property type="match status" value="1"/>
</dbReference>
<name>A0A0L6CDN5_9MICO</name>
<keyword evidence="1" id="KW-0547">Nucleotide-binding</keyword>
<reference evidence="3" key="1">
    <citation type="submission" date="2015-03" db="EMBL/GenBank/DDBJ databases">
        <title>Luteipulveratus halotolerans sp. nov., a novel actinobacterium (Dermacoccaceae) from Sarawak, Malaysia.</title>
        <authorList>
            <person name="Juboi H."/>
            <person name="Basik A."/>
            <person name="Shamsul S.S."/>
            <person name="Arnold P."/>
            <person name="Schmitt E.K."/>
            <person name="Sanglier J.-J."/>
            <person name="Yeo T."/>
        </authorList>
    </citation>
    <scope>NUCLEOTIDE SEQUENCE [LARGE SCALE GENOMIC DNA]</scope>
    <source>
        <strain evidence="3">C296001</strain>
    </source>
</reference>
<dbReference type="InterPro" id="IPR036907">
    <property type="entry name" value="5'-Nucleotdase_C_sf"/>
</dbReference>
<evidence type="ECO:0000313" key="2">
    <source>
        <dbReference type="EMBL" id="KNX35971.1"/>
    </source>
</evidence>
<dbReference type="PRINTS" id="PR01607">
    <property type="entry name" value="APYRASEFAMLY"/>
</dbReference>
<dbReference type="PANTHER" id="PTHR11575:SF24">
    <property type="entry name" value="5'-NUCLEOTIDASE"/>
    <property type="match status" value="1"/>
</dbReference>
<comment type="similarity">
    <text evidence="1">Belongs to the 5'-nucleotidase family.</text>
</comment>
<dbReference type="Gene3D" id="3.90.780.10">
    <property type="entry name" value="5'-Nucleotidase, C-terminal domain"/>
    <property type="match status" value="1"/>
</dbReference>
<comment type="caution">
    <text evidence="2">The sequence shown here is derived from an EMBL/GenBank/DDBJ whole genome shotgun (WGS) entry which is preliminary data.</text>
</comment>
<organism evidence="2 3">
    <name type="scientific">Luteipulveratus halotolerans</name>
    <dbReference type="NCBI Taxonomy" id="1631356"/>
    <lineage>
        <taxon>Bacteria</taxon>
        <taxon>Bacillati</taxon>
        <taxon>Actinomycetota</taxon>
        <taxon>Actinomycetes</taxon>
        <taxon>Micrococcales</taxon>
        <taxon>Dermacoccaceae</taxon>
        <taxon>Luteipulveratus</taxon>
    </lineage>
</organism>
<dbReference type="GO" id="GO:0016787">
    <property type="term" value="F:hydrolase activity"/>
    <property type="evidence" value="ECO:0007669"/>
    <property type="project" value="UniProtKB-KW"/>
</dbReference>
<dbReference type="InterPro" id="IPR006179">
    <property type="entry name" value="5_nucleotidase/apyrase"/>
</dbReference>